<feature type="compositionally biased region" description="Low complexity" evidence="2">
    <location>
        <begin position="887"/>
        <end position="900"/>
    </location>
</feature>
<evidence type="ECO:0000259" key="3">
    <source>
        <dbReference type="PROSITE" id="PS50010"/>
    </source>
</evidence>
<dbReference type="InterPro" id="IPR001849">
    <property type="entry name" value="PH_domain"/>
</dbReference>
<dbReference type="SUPFAM" id="SSF48065">
    <property type="entry name" value="DBL homology domain (DH-domain)"/>
    <property type="match status" value="1"/>
</dbReference>
<dbReference type="InterPro" id="IPR000198">
    <property type="entry name" value="RhoGAP_dom"/>
</dbReference>
<feature type="region of interest" description="Disordered" evidence="2">
    <location>
        <begin position="166"/>
        <end position="197"/>
    </location>
</feature>
<gene>
    <name evidence="7" type="primary">LOC111102361</name>
</gene>
<dbReference type="GO" id="GO:0007165">
    <property type="term" value="P:signal transduction"/>
    <property type="evidence" value="ECO:0007669"/>
    <property type="project" value="InterPro"/>
</dbReference>
<dbReference type="SMART" id="SM00324">
    <property type="entry name" value="RhoGAP"/>
    <property type="match status" value="1"/>
</dbReference>
<evidence type="ECO:0000313" key="6">
    <source>
        <dbReference type="Proteomes" id="UP000694844"/>
    </source>
</evidence>
<dbReference type="Gene3D" id="1.10.555.10">
    <property type="entry name" value="Rho GTPase activation protein"/>
    <property type="match status" value="1"/>
</dbReference>
<dbReference type="GO" id="GO:0005096">
    <property type="term" value="F:GTPase activator activity"/>
    <property type="evidence" value="ECO:0007669"/>
    <property type="project" value="UniProtKB-KW"/>
</dbReference>
<feature type="compositionally biased region" description="Polar residues" evidence="2">
    <location>
        <begin position="1183"/>
        <end position="1195"/>
    </location>
</feature>
<dbReference type="Pfam" id="PF00788">
    <property type="entry name" value="RA"/>
    <property type="match status" value="1"/>
</dbReference>
<feature type="compositionally biased region" description="Pro residues" evidence="2">
    <location>
        <begin position="1578"/>
        <end position="1590"/>
    </location>
</feature>
<feature type="compositionally biased region" description="Low complexity" evidence="2">
    <location>
        <begin position="1351"/>
        <end position="1375"/>
    </location>
</feature>
<sequence length="1646" mass="185576">MAGEMKKFVSTGTLQPTDLESPTLSLRSDPPNRQDFHLSFDSDSTSISSSTDFLDSIHRIFAHDTQSLNDVSPSSDTPRRLNFGKKRMAPQPPVRRRQSSEPGEGEDAEVVRCLSKSRSEERLDSITFNKKHQSKYSSQAPAQRPNSVGPRFSSKKIKLKAAFRIATLHSPNSKRKPSTKKSKNEDSSDSKNSRAKKSMHVDFSDLNIYMYGFGYVPDDLICHDAEFEVQRIPDYEKYLSDLLEATDPQHPDYEDLSKAANRAKTMVKEHEDELGTNNDQIKMDRIQQRFPNDDLQLRENTPPSSRSLSARRKSAPGAVLFKSLGKTRSSSNLWSNSSMGKKEMDLVNPLRHGGNSQRQFILEGHVEFAQGMQTQDRYLFLFNDLLLVAKQKSSTTFKLKHRIRVCEIWLATCIYDVSEATLPPDKSFVLGWPVTNVVATFKSVELKELWLNKLNETIELERMKEANKTVKVKVHSRDLDQTCTLQIDNHTTAKDLLSQCVGKFHITESEASECQLWVKTGKEESPYPLIGHELPHSIKFSQLRDFAKTDDPMVSLDGMDPEGEGKSAEFILQNRLKGSKKQSFDESNKGNKSKSKKSPFNFFKRGKDDKNNNTTPPGKLFGHPLQDVMQEGHLPKPVLELMKLVITNGPYTKGVFRKSCNVKLAKEIHQKLDEGLDCVNGDTPTLVVGHLLKEYLRSLPHCLLYEDLYEEWISLSEEENTPQKLEKVRSLLNKLPEGHLELLKHLLCVLYHIDKNNKENMMTSYNLSVCIAPSILWAKQGDDPMRALAMAKSPQQIVEYLIVNCVELFGEDVIYLFGDLLEHKIRQDSSTDSDSMHSVLSMGDSAIGSFVAFPGGSIIRHDDSSVESLERMYFDDSSPNLAKSHISPSSLSRDSGLYSSQENLDNGAKSRVNTTLVKSRSGCHLYFEDEPVSYPTEINGPITRINRDRDHRLQRQKSVAESTPPTSPHSKLSYSSLDSSLTDSMSSYLNRQYSKDTDNSDQWFTAEESFRDSFDSTRECKDDSSINFQRSNSLSATIPKSIQNIQHLVSPPVSPRSKRKSSSMDLHLNLSQTKSYPLPRTCFSQEKLSDPTSARYGQSAMDLSSSNPFKQLSKYSTPGLGTSPPPHIVLQQHKSVQKPSPNTPMRASYDSAIISQFEKKDTFKTEMHVTKHVPTPKSENESDMTLTNNSESPSVSRPEKPPSYDEAVRRKKRIDKGLPLEILTEQDIQEEKEKQRRAKSLYIDSINKFEQDTRDESTSSESESESTEEDVYVSLKNPKKIFEESLKMYEEQSSQRRPPHYDNKNVSNVSATNIQRSSSDSADYMNKVSMVAKHREPSPNYRVPPHHREPSPSTTRLSHSSSSVSNSSSETVTDSRQSSPNQRERSESSPVVPRHHFQKTSPMKFKANYAPLDSAQSSSSIHKEQTVNNPALSRDSRTTKSTPTEVSKSVPKPELSVHNPSSYSTPQTREKRVVKSHDFVDSPVVSSPRTISQESPRKNLTVLSKSRDSTVISNHRDLYARSSTARNRISASLELCNRDSEKSPRKQDLPWSVKSLKQIYDKEGALPSSDNVKDTGVRPPPPPYQPPPPFRRPDFSRLSQSSQSSVGSGNTGRSTPPIKGLPTHRRSGGPQTFSYRKDQDPDISYV</sequence>
<dbReference type="GO" id="GO:0005085">
    <property type="term" value="F:guanyl-nucleotide exchange factor activity"/>
    <property type="evidence" value="ECO:0007669"/>
    <property type="project" value="InterPro"/>
</dbReference>
<feature type="compositionally biased region" description="Polar residues" evidence="2">
    <location>
        <begin position="10"/>
        <end position="26"/>
    </location>
</feature>
<feature type="compositionally biased region" description="Polar residues" evidence="2">
    <location>
        <begin position="1304"/>
        <end position="1321"/>
    </location>
</feature>
<dbReference type="Pfam" id="PF00620">
    <property type="entry name" value="RhoGAP"/>
    <property type="match status" value="1"/>
</dbReference>
<dbReference type="FunFam" id="2.30.29.30:FF:000217">
    <property type="entry name" value="Rho GTPase activating protein 20"/>
    <property type="match status" value="1"/>
</dbReference>
<proteinExistence type="predicted"/>
<feature type="region of interest" description="Disordered" evidence="2">
    <location>
        <begin position="936"/>
        <end position="978"/>
    </location>
</feature>
<evidence type="ECO:0000259" key="4">
    <source>
        <dbReference type="PROSITE" id="PS50200"/>
    </source>
</evidence>
<feature type="compositionally biased region" description="Basic and acidic residues" evidence="2">
    <location>
        <begin position="182"/>
        <end position="192"/>
    </location>
</feature>
<keyword evidence="6" id="KW-1185">Reference proteome</keyword>
<keyword evidence="1" id="KW-0343">GTPase activation</keyword>
<dbReference type="Pfam" id="PF22286">
    <property type="entry name" value="RHG20_PH"/>
    <property type="match status" value="1"/>
</dbReference>
<feature type="compositionally biased region" description="Basic residues" evidence="2">
    <location>
        <begin position="172"/>
        <end position="181"/>
    </location>
</feature>
<feature type="region of interest" description="Disordered" evidence="2">
    <location>
        <begin position="1"/>
        <end position="49"/>
    </location>
</feature>
<dbReference type="RefSeq" id="XP_022290751.1">
    <property type="nucleotide sequence ID" value="XM_022435043.1"/>
</dbReference>
<dbReference type="InterPro" id="IPR000159">
    <property type="entry name" value="RA_dom"/>
</dbReference>
<dbReference type="Gene3D" id="1.20.900.10">
    <property type="entry name" value="Dbl homology (DH) domain"/>
    <property type="match status" value="1"/>
</dbReference>
<name>A0A8B8AHI0_CRAVI</name>
<evidence type="ECO:0000256" key="1">
    <source>
        <dbReference type="ARBA" id="ARBA00022468"/>
    </source>
</evidence>
<dbReference type="InterPro" id="IPR035899">
    <property type="entry name" value="DBL_dom_sf"/>
</dbReference>
<feature type="region of interest" description="Disordered" evidence="2">
    <location>
        <begin position="1043"/>
        <end position="1064"/>
    </location>
</feature>
<dbReference type="InterPro" id="IPR047888">
    <property type="entry name" value="ARHGAP20_RA"/>
</dbReference>
<dbReference type="SUPFAM" id="SSF50729">
    <property type="entry name" value="PH domain-like"/>
    <property type="match status" value="1"/>
</dbReference>
<feature type="region of interest" description="Disordered" evidence="2">
    <location>
        <begin position="1250"/>
        <end position="1510"/>
    </location>
</feature>
<dbReference type="InterPro" id="IPR000219">
    <property type="entry name" value="DH_dom"/>
</dbReference>
<organism evidence="6 7">
    <name type="scientific">Crassostrea virginica</name>
    <name type="common">Eastern oyster</name>
    <dbReference type="NCBI Taxonomy" id="6565"/>
    <lineage>
        <taxon>Eukaryota</taxon>
        <taxon>Metazoa</taxon>
        <taxon>Spiralia</taxon>
        <taxon>Lophotrochozoa</taxon>
        <taxon>Mollusca</taxon>
        <taxon>Bivalvia</taxon>
        <taxon>Autobranchia</taxon>
        <taxon>Pteriomorphia</taxon>
        <taxon>Ostreida</taxon>
        <taxon>Ostreoidea</taxon>
        <taxon>Ostreidae</taxon>
        <taxon>Crassostrea</taxon>
    </lineage>
</organism>
<accession>A0A8B8AHI0</accession>
<dbReference type="InterPro" id="IPR008936">
    <property type="entry name" value="Rho_GTPase_activation_prot"/>
</dbReference>
<feature type="domain" description="Rho-GAP" evidence="5">
    <location>
        <begin position="623"/>
        <end position="809"/>
    </location>
</feature>
<feature type="compositionally biased region" description="Low complexity" evidence="2">
    <location>
        <begin position="1599"/>
        <end position="1608"/>
    </location>
</feature>
<feature type="compositionally biased region" description="Polar residues" evidence="2">
    <location>
        <begin position="1414"/>
        <end position="1431"/>
    </location>
</feature>
<evidence type="ECO:0000259" key="5">
    <source>
        <dbReference type="PROSITE" id="PS50238"/>
    </source>
</evidence>
<feature type="compositionally biased region" description="Polar residues" evidence="2">
    <location>
        <begin position="1458"/>
        <end position="1467"/>
    </location>
</feature>
<dbReference type="PANTHER" id="PTHR23179:SF3">
    <property type="entry name" value="RHO GTPASE-ACTIVATING PROTEIN 20"/>
    <property type="match status" value="1"/>
</dbReference>
<evidence type="ECO:0000256" key="2">
    <source>
        <dbReference type="SAM" id="MobiDB-lite"/>
    </source>
</evidence>
<dbReference type="PROSITE" id="PS50200">
    <property type="entry name" value="RA"/>
    <property type="match status" value="1"/>
</dbReference>
<dbReference type="Gene3D" id="2.30.29.30">
    <property type="entry name" value="Pleckstrin-homology domain (PH domain)/Phosphotyrosine-binding domain (PTB)"/>
    <property type="match status" value="1"/>
</dbReference>
<dbReference type="InterPro" id="IPR011993">
    <property type="entry name" value="PH-like_dom_sf"/>
</dbReference>
<feature type="region of interest" description="Disordered" evidence="2">
    <location>
        <begin position="1560"/>
        <end position="1646"/>
    </location>
</feature>
<dbReference type="PANTHER" id="PTHR23179">
    <property type="entry name" value="T-CELL ACTIVATION RHO GTPASE ACTIVATING PROTEIN-RELATED"/>
    <property type="match status" value="1"/>
</dbReference>
<feature type="region of interest" description="Disordered" evidence="2">
    <location>
        <begin position="64"/>
        <end position="153"/>
    </location>
</feature>
<feature type="region of interest" description="Disordered" evidence="2">
    <location>
        <begin position="578"/>
        <end position="623"/>
    </location>
</feature>
<dbReference type="SMART" id="SM00233">
    <property type="entry name" value="PH"/>
    <property type="match status" value="1"/>
</dbReference>
<reference evidence="7" key="1">
    <citation type="submission" date="2025-08" db="UniProtKB">
        <authorList>
            <consortium name="RefSeq"/>
        </authorList>
    </citation>
    <scope>IDENTIFICATION</scope>
    <source>
        <tissue evidence="7">Whole sample</tissue>
    </source>
</reference>
<dbReference type="CDD" id="cd17115">
    <property type="entry name" value="RA_RHG20"/>
    <property type="match status" value="1"/>
</dbReference>
<feature type="compositionally biased region" description="Basic and acidic residues" evidence="2">
    <location>
        <begin position="1280"/>
        <end position="1303"/>
    </location>
</feature>
<feature type="region of interest" description="Disordered" evidence="2">
    <location>
        <begin position="290"/>
        <end position="314"/>
    </location>
</feature>
<feature type="region of interest" description="Disordered" evidence="2">
    <location>
        <begin position="1168"/>
        <end position="1212"/>
    </location>
</feature>
<dbReference type="Proteomes" id="UP000694844">
    <property type="component" value="Chromosome 7"/>
</dbReference>
<dbReference type="CDD" id="cd13319">
    <property type="entry name" value="PH_RARhoGAP"/>
    <property type="match status" value="1"/>
</dbReference>
<feature type="compositionally biased region" description="Low complexity" evidence="2">
    <location>
        <begin position="968"/>
        <end position="978"/>
    </location>
</feature>
<dbReference type="PROSITE" id="PS50010">
    <property type="entry name" value="DH_2"/>
    <property type="match status" value="1"/>
</dbReference>
<feature type="compositionally biased region" description="Polar residues" evidence="2">
    <location>
        <begin position="64"/>
        <end position="76"/>
    </location>
</feature>
<feature type="compositionally biased region" description="Basic and acidic residues" evidence="2">
    <location>
        <begin position="1468"/>
        <end position="1480"/>
    </location>
</feature>
<dbReference type="OrthoDB" id="9994905at2759"/>
<feature type="domain" description="DH" evidence="3">
    <location>
        <begin position="229"/>
        <end position="273"/>
    </location>
</feature>
<dbReference type="KEGG" id="cvn:111102361"/>
<feature type="region of interest" description="Disordered" evidence="2">
    <location>
        <begin position="877"/>
        <end position="909"/>
    </location>
</feature>
<dbReference type="SUPFAM" id="SSF48350">
    <property type="entry name" value="GTPase activation domain, GAP"/>
    <property type="match status" value="1"/>
</dbReference>
<dbReference type="InterPro" id="IPR047887">
    <property type="entry name" value="ARHGAP20_PH"/>
</dbReference>
<feature type="compositionally biased region" description="Acidic residues" evidence="2">
    <location>
        <begin position="1262"/>
        <end position="1271"/>
    </location>
</feature>
<dbReference type="PROSITE" id="PS50238">
    <property type="entry name" value="RHOGAP"/>
    <property type="match status" value="1"/>
</dbReference>
<protein>
    <submittedName>
        <fullName evidence="7">Uncharacterized protein LOC111102361 isoform X1</fullName>
    </submittedName>
</protein>
<feature type="compositionally biased region" description="Polar residues" evidence="2">
    <location>
        <begin position="135"/>
        <end position="146"/>
    </location>
</feature>
<evidence type="ECO:0000313" key="7">
    <source>
        <dbReference type="RefSeq" id="XP_022290751.1"/>
    </source>
</evidence>
<feature type="compositionally biased region" description="Basic and acidic residues" evidence="2">
    <location>
        <begin position="30"/>
        <end position="40"/>
    </location>
</feature>
<feature type="compositionally biased region" description="Polar residues" evidence="2">
    <location>
        <begin position="1484"/>
        <end position="1494"/>
    </location>
</feature>
<feature type="compositionally biased region" description="Basic and acidic residues" evidence="2">
    <location>
        <begin position="1197"/>
        <end position="1208"/>
    </location>
</feature>
<dbReference type="GeneID" id="111102361"/>
<feature type="compositionally biased region" description="Polar residues" evidence="2">
    <location>
        <begin position="1501"/>
        <end position="1510"/>
    </location>
</feature>
<feature type="domain" description="Ras-associating" evidence="4">
    <location>
        <begin position="468"/>
        <end position="577"/>
    </location>
</feature>